<comment type="similarity">
    <text evidence="1 3">Belongs to the type-B carboxylesterase/lipase family.</text>
</comment>
<evidence type="ECO:0000313" key="5">
    <source>
        <dbReference type="EMBL" id="KAL1609272.1"/>
    </source>
</evidence>
<sequence>MQACRWIKTHIAGFGGDSNNVTVAGNSAGAIALSTILCADIGEDSLLERVLLMSGEATVRKPRTSHWHQRMYKDQLRYLGIDKPDTATQRSSLLGTDAQELAEKLPPLQHYCAHIDGAWLKEDVTTTVMADGHRAEHKPTWCKEFVIGDAQYDGTVVKAKILDRPDAFDRLRSACQKHLKPSETASLLNAYGLSDTAPGAQVRDGMCLIFSEMRFYFPALTALQGWRSASPVKRADRYHFHIPNPFDGMFKGIASHELDVTYLLQNFREHFDQSDRNIANQMTDRVVGFVNGDGWTKPGSVVVFGEEGVKEIPEGDYDQMNRSGRGRLLERIGHARLWNVAEAWMGVRSEGGERAKI</sequence>
<evidence type="ECO:0000256" key="3">
    <source>
        <dbReference type="RuleBase" id="RU361235"/>
    </source>
</evidence>
<dbReference type="SUPFAM" id="SSF53474">
    <property type="entry name" value="alpha/beta-Hydrolases"/>
    <property type="match status" value="1"/>
</dbReference>
<dbReference type="InterPro" id="IPR029058">
    <property type="entry name" value="AB_hydrolase_fold"/>
</dbReference>
<dbReference type="EMBL" id="JAKIXB020000004">
    <property type="protein sequence ID" value="KAL1609272.1"/>
    <property type="molecule type" value="Genomic_DNA"/>
</dbReference>
<protein>
    <recommendedName>
        <fullName evidence="3">Carboxylic ester hydrolase</fullName>
        <ecNumber evidence="3">3.1.1.-</ecNumber>
    </recommendedName>
</protein>
<comment type="caution">
    <text evidence="5">The sequence shown here is derived from an EMBL/GenBank/DDBJ whole genome shotgun (WGS) entry which is preliminary data.</text>
</comment>
<dbReference type="InterPro" id="IPR002018">
    <property type="entry name" value="CarbesteraseB"/>
</dbReference>
<reference evidence="5 6" key="1">
    <citation type="submission" date="2024-02" db="EMBL/GenBank/DDBJ databases">
        <title>De novo assembly and annotation of 12 fungi associated with fruit tree decline syndrome in Ontario, Canada.</title>
        <authorList>
            <person name="Sulman M."/>
            <person name="Ellouze W."/>
            <person name="Ilyukhin E."/>
        </authorList>
    </citation>
    <scope>NUCLEOTIDE SEQUENCE [LARGE SCALE GENOMIC DNA]</scope>
    <source>
        <strain evidence="5 6">M97-236</strain>
    </source>
</reference>
<evidence type="ECO:0000259" key="4">
    <source>
        <dbReference type="Pfam" id="PF00135"/>
    </source>
</evidence>
<name>A0ABR3RXZ2_9PLEO</name>
<keyword evidence="6" id="KW-1185">Reference proteome</keyword>
<dbReference type="InterPro" id="IPR019826">
    <property type="entry name" value="Carboxylesterase_B_AS"/>
</dbReference>
<evidence type="ECO:0000256" key="1">
    <source>
        <dbReference type="ARBA" id="ARBA00005964"/>
    </source>
</evidence>
<feature type="domain" description="Carboxylesterase type B" evidence="4">
    <location>
        <begin position="2"/>
        <end position="291"/>
    </location>
</feature>
<gene>
    <name evidence="5" type="ORF">SLS59_001637</name>
</gene>
<evidence type="ECO:0000313" key="6">
    <source>
        <dbReference type="Proteomes" id="UP001521222"/>
    </source>
</evidence>
<dbReference type="PROSITE" id="PS00122">
    <property type="entry name" value="CARBOXYLESTERASE_B_1"/>
    <property type="match status" value="1"/>
</dbReference>
<dbReference type="PANTHER" id="PTHR43142">
    <property type="entry name" value="CARBOXYLIC ESTER HYDROLASE"/>
    <property type="match status" value="1"/>
</dbReference>
<keyword evidence="2 3" id="KW-0378">Hydrolase</keyword>
<dbReference type="Pfam" id="PF00135">
    <property type="entry name" value="COesterase"/>
    <property type="match status" value="1"/>
</dbReference>
<accession>A0ABR3RXZ2</accession>
<organism evidence="5 6">
    <name type="scientific">Nothophoma quercina</name>
    <dbReference type="NCBI Taxonomy" id="749835"/>
    <lineage>
        <taxon>Eukaryota</taxon>
        <taxon>Fungi</taxon>
        <taxon>Dikarya</taxon>
        <taxon>Ascomycota</taxon>
        <taxon>Pezizomycotina</taxon>
        <taxon>Dothideomycetes</taxon>
        <taxon>Pleosporomycetidae</taxon>
        <taxon>Pleosporales</taxon>
        <taxon>Pleosporineae</taxon>
        <taxon>Didymellaceae</taxon>
        <taxon>Nothophoma</taxon>
    </lineage>
</organism>
<proteinExistence type="inferred from homology"/>
<dbReference type="Proteomes" id="UP001521222">
    <property type="component" value="Unassembled WGS sequence"/>
</dbReference>
<dbReference type="EC" id="3.1.1.-" evidence="3"/>
<evidence type="ECO:0000256" key="2">
    <source>
        <dbReference type="ARBA" id="ARBA00022801"/>
    </source>
</evidence>
<dbReference type="Gene3D" id="3.40.50.1820">
    <property type="entry name" value="alpha/beta hydrolase"/>
    <property type="match status" value="1"/>
</dbReference>
<dbReference type="PANTHER" id="PTHR43142:SF5">
    <property type="entry name" value="CARBOXYLIC ESTER HYDROLASE"/>
    <property type="match status" value="1"/>
</dbReference>